<evidence type="ECO:0000259" key="3">
    <source>
        <dbReference type="Pfam" id="PF13115"/>
    </source>
</evidence>
<dbReference type="OrthoDB" id="2679563at2"/>
<keyword evidence="2" id="KW-0732">Signal</keyword>
<evidence type="ECO:0000313" key="5">
    <source>
        <dbReference type="Proteomes" id="UP000239047"/>
    </source>
</evidence>
<proteinExistence type="predicted"/>
<reference evidence="4 5" key="1">
    <citation type="submission" date="2018-02" db="EMBL/GenBank/DDBJ databases">
        <title>Jeotgalibacillus proteolyticum sp. nov. a protease producing bacterium isolated from ocean sediments of Laizhou Bay.</title>
        <authorList>
            <person name="Li Y."/>
        </authorList>
    </citation>
    <scope>NUCLEOTIDE SEQUENCE [LARGE SCALE GENOMIC DNA]</scope>
    <source>
        <strain evidence="4 5">22-7</strain>
    </source>
</reference>
<protein>
    <recommendedName>
        <fullName evidence="3">YtkA-like domain-containing protein</fullName>
    </recommendedName>
</protein>
<dbReference type="EMBL" id="PREZ01000003">
    <property type="protein sequence ID" value="PPA70885.1"/>
    <property type="molecule type" value="Genomic_DNA"/>
</dbReference>
<accession>A0A2S5GD88</accession>
<dbReference type="InterPro" id="IPR032693">
    <property type="entry name" value="YtkA-like_dom"/>
</dbReference>
<evidence type="ECO:0000313" key="4">
    <source>
        <dbReference type="EMBL" id="PPA70885.1"/>
    </source>
</evidence>
<organism evidence="4 5">
    <name type="scientific">Jeotgalibacillus proteolyticus</name>
    <dbReference type="NCBI Taxonomy" id="2082395"/>
    <lineage>
        <taxon>Bacteria</taxon>
        <taxon>Bacillati</taxon>
        <taxon>Bacillota</taxon>
        <taxon>Bacilli</taxon>
        <taxon>Bacillales</taxon>
        <taxon>Caryophanaceae</taxon>
        <taxon>Jeotgalibacillus</taxon>
    </lineage>
</organism>
<feature type="signal peptide" evidence="2">
    <location>
        <begin position="1"/>
        <end position="18"/>
    </location>
</feature>
<evidence type="ECO:0000256" key="2">
    <source>
        <dbReference type="SAM" id="SignalP"/>
    </source>
</evidence>
<sequence>MKKWMISLAALMAFLLTACNGETETQQTEAPALVEAEIIIPENAASQEEVPLQVRLTQAGDPVDDAHEVMFELWNDVEGSESERYEAEHVGDGVYEVNHTFEEDSVYTIQTHVTARDMHIMPKKQFVVGEVTEEQINTAEENAGNQESSHMDGDHEGHGEDEGHEH</sequence>
<feature type="compositionally biased region" description="Basic and acidic residues" evidence="1">
    <location>
        <begin position="149"/>
        <end position="166"/>
    </location>
</feature>
<comment type="caution">
    <text evidence="4">The sequence shown here is derived from an EMBL/GenBank/DDBJ whole genome shotgun (WGS) entry which is preliminary data.</text>
</comment>
<feature type="region of interest" description="Disordered" evidence="1">
    <location>
        <begin position="141"/>
        <end position="166"/>
    </location>
</feature>
<feature type="domain" description="YtkA-like" evidence="3">
    <location>
        <begin position="34"/>
        <end position="112"/>
    </location>
</feature>
<dbReference type="PROSITE" id="PS51257">
    <property type="entry name" value="PROKAR_LIPOPROTEIN"/>
    <property type="match status" value="1"/>
</dbReference>
<dbReference type="RefSeq" id="WP_104057635.1">
    <property type="nucleotide sequence ID" value="NZ_PREZ01000003.1"/>
</dbReference>
<dbReference type="Proteomes" id="UP000239047">
    <property type="component" value="Unassembled WGS sequence"/>
</dbReference>
<feature type="chain" id="PRO_5038851934" description="YtkA-like domain-containing protein" evidence="2">
    <location>
        <begin position="19"/>
        <end position="166"/>
    </location>
</feature>
<dbReference type="Pfam" id="PF13115">
    <property type="entry name" value="YtkA"/>
    <property type="match status" value="1"/>
</dbReference>
<gene>
    <name evidence="4" type="ORF">C4B60_08850</name>
</gene>
<evidence type="ECO:0000256" key="1">
    <source>
        <dbReference type="SAM" id="MobiDB-lite"/>
    </source>
</evidence>
<keyword evidence="5" id="KW-1185">Reference proteome</keyword>
<name>A0A2S5GD88_9BACL</name>
<dbReference type="AlphaFoldDB" id="A0A2S5GD88"/>